<feature type="chain" id="PRO_5010980000" description="SRCR domain-containing protein" evidence="4">
    <location>
        <begin position="28"/>
        <end position="263"/>
    </location>
</feature>
<dbReference type="GO" id="GO:0016020">
    <property type="term" value="C:membrane"/>
    <property type="evidence" value="ECO:0007669"/>
    <property type="project" value="InterPro"/>
</dbReference>
<dbReference type="InParanoid" id="T1ERT4"/>
<keyword evidence="8" id="KW-1185">Reference proteome</keyword>
<evidence type="ECO:0000256" key="2">
    <source>
        <dbReference type="PROSITE-ProRule" id="PRU00196"/>
    </source>
</evidence>
<dbReference type="AlphaFoldDB" id="T1ERT4"/>
<name>T1ERT4_HELRO</name>
<accession>T1ERT4</accession>
<keyword evidence="1 2" id="KW-1015">Disulfide bond</keyword>
<evidence type="ECO:0000313" key="6">
    <source>
        <dbReference type="EMBL" id="ESO02438.1"/>
    </source>
</evidence>
<reference evidence="8" key="1">
    <citation type="submission" date="2012-12" db="EMBL/GenBank/DDBJ databases">
        <authorList>
            <person name="Hellsten U."/>
            <person name="Grimwood J."/>
            <person name="Chapman J.A."/>
            <person name="Shapiro H."/>
            <person name="Aerts A."/>
            <person name="Otillar R.P."/>
            <person name="Terry A.Y."/>
            <person name="Boore J.L."/>
            <person name="Simakov O."/>
            <person name="Marletaz F."/>
            <person name="Cho S.-J."/>
            <person name="Edsinger-Gonzales E."/>
            <person name="Havlak P."/>
            <person name="Kuo D.-H."/>
            <person name="Larsson T."/>
            <person name="Lv J."/>
            <person name="Arendt D."/>
            <person name="Savage R."/>
            <person name="Osoegawa K."/>
            <person name="de Jong P."/>
            <person name="Lindberg D.R."/>
            <person name="Seaver E.C."/>
            <person name="Weisblat D.A."/>
            <person name="Putnam N.H."/>
            <person name="Grigoriev I.V."/>
            <person name="Rokhsar D.S."/>
        </authorList>
    </citation>
    <scope>NUCLEOTIDE SEQUENCE</scope>
</reference>
<sequence length="263" mass="29921">MFKFVSTSSQFFLSIIIAIVAMTSIKTKHNSDHNNYNNNNNNNNHTNNDNKDNIIHDLNSFRSSNYKSGSNGNFIGDNHSFRYRRDDVSQAVVAISIRLINAEEEQGRYYGYLEVTRTLNNGSKKWLSVCGIDWTDINSELVCRDLGFATGTTVRNMMGFTGFVHERVDTKIITCSRQHESFESCYDKMTDDSRCGKSGFIPAYVHCVRGSSAQVMWKKRDVDGVHSIVSYSLYKDSKHVEISAESLQSFLKCVKLQTSYEAF</sequence>
<proteinExistence type="predicted"/>
<dbReference type="Gene3D" id="3.10.250.10">
    <property type="entry name" value="SRCR-like domain"/>
    <property type="match status" value="1"/>
</dbReference>
<feature type="compositionally biased region" description="Low complexity" evidence="3">
    <location>
        <begin position="33"/>
        <end position="47"/>
    </location>
</feature>
<dbReference type="InterPro" id="IPR036772">
    <property type="entry name" value="SRCR-like_dom_sf"/>
</dbReference>
<dbReference type="HOGENOM" id="CLU_1058765_0_0_1"/>
<evidence type="ECO:0000256" key="3">
    <source>
        <dbReference type="SAM" id="MobiDB-lite"/>
    </source>
</evidence>
<dbReference type="EMBL" id="AMQM01000882">
    <property type="status" value="NOT_ANNOTATED_CDS"/>
    <property type="molecule type" value="Genomic_DNA"/>
</dbReference>
<reference evidence="6 8" key="2">
    <citation type="journal article" date="2013" name="Nature">
        <title>Insights into bilaterian evolution from three spiralian genomes.</title>
        <authorList>
            <person name="Simakov O."/>
            <person name="Marletaz F."/>
            <person name="Cho S.J."/>
            <person name="Edsinger-Gonzales E."/>
            <person name="Havlak P."/>
            <person name="Hellsten U."/>
            <person name="Kuo D.H."/>
            <person name="Larsson T."/>
            <person name="Lv J."/>
            <person name="Arendt D."/>
            <person name="Savage R."/>
            <person name="Osoegawa K."/>
            <person name="de Jong P."/>
            <person name="Grimwood J."/>
            <person name="Chapman J.A."/>
            <person name="Shapiro H."/>
            <person name="Aerts A."/>
            <person name="Otillar R.P."/>
            <person name="Terry A.Y."/>
            <person name="Boore J.L."/>
            <person name="Grigoriev I.V."/>
            <person name="Lindberg D.R."/>
            <person name="Seaver E.C."/>
            <person name="Weisblat D.A."/>
            <person name="Putnam N.H."/>
            <person name="Rokhsar D.S."/>
        </authorList>
    </citation>
    <scope>NUCLEOTIDE SEQUENCE</scope>
</reference>
<feature type="signal peptide" evidence="4">
    <location>
        <begin position="1"/>
        <end position="27"/>
    </location>
</feature>
<dbReference type="EnsemblMetazoa" id="HelroT161709">
    <property type="protein sequence ID" value="HelroP161709"/>
    <property type="gene ID" value="HelroG161709"/>
</dbReference>
<evidence type="ECO:0000313" key="7">
    <source>
        <dbReference type="EnsemblMetazoa" id="HelroP161709"/>
    </source>
</evidence>
<dbReference type="CTD" id="20199284"/>
<dbReference type="InterPro" id="IPR001190">
    <property type="entry name" value="SRCR"/>
</dbReference>
<feature type="region of interest" description="Disordered" evidence="3">
    <location>
        <begin position="32"/>
        <end position="54"/>
    </location>
</feature>
<reference evidence="7" key="3">
    <citation type="submission" date="2015-06" db="UniProtKB">
        <authorList>
            <consortium name="EnsemblMetazoa"/>
        </authorList>
    </citation>
    <scope>IDENTIFICATION</scope>
</reference>
<evidence type="ECO:0000256" key="4">
    <source>
        <dbReference type="SAM" id="SignalP"/>
    </source>
</evidence>
<dbReference type="OrthoDB" id="6119881at2759"/>
<dbReference type="GeneID" id="20199284"/>
<protein>
    <recommendedName>
        <fullName evidence="5">SRCR domain-containing protein</fullName>
    </recommendedName>
</protein>
<dbReference type="Proteomes" id="UP000015101">
    <property type="component" value="Unassembled WGS sequence"/>
</dbReference>
<keyword evidence="4" id="KW-0732">Signal</keyword>
<feature type="disulfide bond" evidence="2">
    <location>
        <begin position="175"/>
        <end position="185"/>
    </location>
</feature>
<dbReference type="SMART" id="SM00202">
    <property type="entry name" value="SR"/>
    <property type="match status" value="1"/>
</dbReference>
<comment type="caution">
    <text evidence="2">Lacks conserved residue(s) required for the propagation of feature annotation.</text>
</comment>
<dbReference type="RefSeq" id="XP_009019846.1">
    <property type="nucleotide sequence ID" value="XM_009021598.1"/>
</dbReference>
<evidence type="ECO:0000256" key="1">
    <source>
        <dbReference type="ARBA" id="ARBA00023157"/>
    </source>
</evidence>
<dbReference type="EMBL" id="KB096742">
    <property type="protein sequence ID" value="ESO02438.1"/>
    <property type="molecule type" value="Genomic_DNA"/>
</dbReference>
<gene>
    <name evidence="7" type="primary">20199284</name>
    <name evidence="6" type="ORF">HELRODRAFT_161709</name>
</gene>
<evidence type="ECO:0000259" key="5">
    <source>
        <dbReference type="PROSITE" id="PS50287"/>
    </source>
</evidence>
<dbReference type="PROSITE" id="PS50287">
    <property type="entry name" value="SRCR_2"/>
    <property type="match status" value="1"/>
</dbReference>
<feature type="domain" description="SRCR" evidence="5">
    <location>
        <begin position="97"/>
        <end position="208"/>
    </location>
</feature>
<dbReference type="KEGG" id="hro:HELRODRAFT_161709"/>
<dbReference type="Pfam" id="PF00530">
    <property type="entry name" value="SRCR"/>
    <property type="match status" value="1"/>
</dbReference>
<dbReference type="SUPFAM" id="SSF56487">
    <property type="entry name" value="SRCR-like"/>
    <property type="match status" value="1"/>
</dbReference>
<organism evidence="7 8">
    <name type="scientific">Helobdella robusta</name>
    <name type="common">Californian leech</name>
    <dbReference type="NCBI Taxonomy" id="6412"/>
    <lineage>
        <taxon>Eukaryota</taxon>
        <taxon>Metazoa</taxon>
        <taxon>Spiralia</taxon>
        <taxon>Lophotrochozoa</taxon>
        <taxon>Annelida</taxon>
        <taxon>Clitellata</taxon>
        <taxon>Hirudinea</taxon>
        <taxon>Rhynchobdellida</taxon>
        <taxon>Glossiphoniidae</taxon>
        <taxon>Helobdella</taxon>
    </lineage>
</organism>
<evidence type="ECO:0000313" key="8">
    <source>
        <dbReference type="Proteomes" id="UP000015101"/>
    </source>
</evidence>